<gene>
    <name evidence="2" type="ORF">OHA22_50910</name>
</gene>
<reference evidence="2" key="1">
    <citation type="submission" date="2022-10" db="EMBL/GenBank/DDBJ databases">
        <title>The complete genomes of actinobacterial strains from the NBC collection.</title>
        <authorList>
            <person name="Joergensen T.S."/>
            <person name="Alvarez Arevalo M."/>
            <person name="Sterndorff E.B."/>
            <person name="Faurdal D."/>
            <person name="Vuksanovic O."/>
            <person name="Mourched A.-S."/>
            <person name="Charusanti P."/>
            <person name="Shaw S."/>
            <person name="Blin K."/>
            <person name="Weber T."/>
        </authorList>
    </citation>
    <scope>NUCLEOTIDE SEQUENCE</scope>
    <source>
        <strain evidence="2">NBC_00093</strain>
    </source>
</reference>
<protein>
    <submittedName>
        <fullName evidence="2">Uncharacterized protein</fullName>
    </submittedName>
</protein>
<evidence type="ECO:0000313" key="2">
    <source>
        <dbReference type="EMBL" id="WTT23287.1"/>
    </source>
</evidence>
<proteinExistence type="predicted"/>
<dbReference type="AlphaFoldDB" id="A0AAU2AF71"/>
<keyword evidence="1" id="KW-0472">Membrane</keyword>
<name>A0AAU2AF71_9ACTN</name>
<evidence type="ECO:0000256" key="1">
    <source>
        <dbReference type="SAM" id="Phobius"/>
    </source>
</evidence>
<feature type="transmembrane region" description="Helical" evidence="1">
    <location>
        <begin position="24"/>
        <end position="43"/>
    </location>
</feature>
<keyword evidence="1" id="KW-0812">Transmembrane</keyword>
<organism evidence="2">
    <name type="scientific">Streptomyces sp. NBC_00093</name>
    <dbReference type="NCBI Taxonomy" id="2975649"/>
    <lineage>
        <taxon>Bacteria</taxon>
        <taxon>Bacillati</taxon>
        <taxon>Actinomycetota</taxon>
        <taxon>Actinomycetes</taxon>
        <taxon>Kitasatosporales</taxon>
        <taxon>Streptomycetaceae</taxon>
        <taxon>Streptomyces</taxon>
    </lineage>
</organism>
<dbReference type="EMBL" id="CP108222">
    <property type="protein sequence ID" value="WTT23287.1"/>
    <property type="molecule type" value="Genomic_DNA"/>
</dbReference>
<accession>A0AAU2AF71</accession>
<sequence>MTPTLAAATHVVTAAGPFWSNETFWTAAGVVVGAGAAAGGMYATHRAAFPKRRLVYSFSSTSLVQRHQRNISANALHIRLGERELHNPRLVGLRLENTGRRDISSAQFDQGEPLQIDLGLPVVELVSMAAEPPGALGLSPDGWGDHGMTIRPGRLGTGEAITGAPGQRCRIHQMIHPVPRRCGRCWCRRRRRSLPYGRGPRLVTLTGPLCGSDVDTEVQRDAAQA</sequence>
<keyword evidence="1" id="KW-1133">Transmembrane helix</keyword>